<comment type="caution">
    <text evidence="1">The sequence shown here is derived from an EMBL/GenBank/DDBJ whole genome shotgun (WGS) entry which is preliminary data.</text>
</comment>
<name>A0AAW9R4N2_9GAMM</name>
<keyword evidence="2" id="KW-1185">Reference proteome</keyword>
<gene>
    <name evidence="1" type="ORF">V3330_00645</name>
</gene>
<reference evidence="1 2" key="1">
    <citation type="submission" date="2024-02" db="EMBL/GenBank/DDBJ databases">
        <title>A novel Wenzhouxiangellaceae bacterium, isolated from coastal sediments.</title>
        <authorList>
            <person name="Du Z.-J."/>
            <person name="Ye Y.-Q."/>
            <person name="Zhang X.-Y."/>
        </authorList>
    </citation>
    <scope>NUCLEOTIDE SEQUENCE [LARGE SCALE GENOMIC DNA]</scope>
    <source>
        <strain evidence="1 2">CH-27</strain>
    </source>
</reference>
<sequence>MKITRRSLVDRALKGSLLALTFKVGGASLLLTPAEARAQDVPLQKLSAEQARRLGVLAEGMVPGSEELGVVHFLDHQLNADPNEALLIAKYFQVAPPYLNFYARGLEVANGMSQSATGKSIEELDAAALEQLIASMAPPGTVVEEFPIFLFYLCLRSDAIDVVYGTPDGFARLNVPYMQHIMPPEGWNG</sequence>
<accession>A0AAW9R4N2</accession>
<protein>
    <submittedName>
        <fullName evidence="1">Gluconate 2-dehydrogenase subunit 3 family protein</fullName>
    </submittedName>
</protein>
<proteinExistence type="predicted"/>
<evidence type="ECO:0000313" key="2">
    <source>
        <dbReference type="Proteomes" id="UP001359886"/>
    </source>
</evidence>
<evidence type="ECO:0000313" key="1">
    <source>
        <dbReference type="EMBL" id="MEJ8566114.1"/>
    </source>
</evidence>
<dbReference type="Pfam" id="PF13618">
    <property type="entry name" value="Gluconate_2-dh3"/>
    <property type="match status" value="1"/>
</dbReference>
<dbReference type="RefSeq" id="WP_354693438.1">
    <property type="nucleotide sequence ID" value="NZ_JAZHOG010000001.1"/>
</dbReference>
<dbReference type="AlphaFoldDB" id="A0AAW9R4N2"/>
<organism evidence="1 2">
    <name type="scientific">Elongatibacter sediminis</name>
    <dbReference type="NCBI Taxonomy" id="3119006"/>
    <lineage>
        <taxon>Bacteria</taxon>
        <taxon>Pseudomonadati</taxon>
        <taxon>Pseudomonadota</taxon>
        <taxon>Gammaproteobacteria</taxon>
        <taxon>Chromatiales</taxon>
        <taxon>Wenzhouxiangellaceae</taxon>
        <taxon>Elongatibacter</taxon>
    </lineage>
</organism>
<dbReference type="InterPro" id="IPR027056">
    <property type="entry name" value="Gluconate_2DH_su3"/>
</dbReference>
<dbReference type="EMBL" id="JAZHOG010000001">
    <property type="protein sequence ID" value="MEJ8566114.1"/>
    <property type="molecule type" value="Genomic_DNA"/>
</dbReference>
<dbReference type="Proteomes" id="UP001359886">
    <property type="component" value="Unassembled WGS sequence"/>
</dbReference>